<keyword evidence="6" id="KW-0677">Repeat</keyword>
<comment type="caution">
    <text evidence="18">The sequence shown here is derived from an EMBL/GenBank/DDBJ whole genome shotgun (WGS) entry which is preliminary data.</text>
</comment>
<dbReference type="InterPro" id="IPR001611">
    <property type="entry name" value="Leu-rich_rpt"/>
</dbReference>
<keyword evidence="9" id="KW-0832">Ubl conjugation</keyword>
<dbReference type="GO" id="GO:0019005">
    <property type="term" value="C:SCF ubiquitin ligase complex"/>
    <property type="evidence" value="ECO:0007669"/>
    <property type="project" value="TreeGrafter"/>
</dbReference>
<evidence type="ECO:0000313" key="19">
    <source>
        <dbReference type="Proteomes" id="UP000292052"/>
    </source>
</evidence>
<reference evidence="18 19" key="1">
    <citation type="submission" date="2017-03" db="EMBL/GenBank/DDBJ databases">
        <title>Genome of the blue death feigning beetle - Asbolus verrucosus.</title>
        <authorList>
            <person name="Rider S.D."/>
        </authorList>
    </citation>
    <scope>NUCLEOTIDE SEQUENCE [LARGE SCALE GENOMIC DNA]</scope>
    <source>
        <strain evidence="18">Butters</strain>
        <tissue evidence="18">Head and leg muscle</tissue>
    </source>
</reference>
<dbReference type="PANTHER" id="PTHR13318:SF190">
    <property type="entry name" value="PARTNER OF PAIRED, ISOFORM B"/>
    <property type="match status" value="1"/>
</dbReference>
<dbReference type="SUPFAM" id="SSF52047">
    <property type="entry name" value="RNI-like"/>
    <property type="match status" value="1"/>
</dbReference>
<dbReference type="SMART" id="SM00256">
    <property type="entry name" value="FBOX"/>
    <property type="match status" value="1"/>
</dbReference>
<evidence type="ECO:0000256" key="5">
    <source>
        <dbReference type="ARBA" id="ARBA00022614"/>
    </source>
</evidence>
<dbReference type="SMART" id="SM00367">
    <property type="entry name" value="LRR_CC"/>
    <property type="match status" value="12"/>
</dbReference>
<evidence type="ECO:0000259" key="17">
    <source>
        <dbReference type="PROSITE" id="PS50181"/>
    </source>
</evidence>
<evidence type="ECO:0000256" key="4">
    <source>
        <dbReference type="ARBA" id="ARBA00022553"/>
    </source>
</evidence>
<keyword evidence="19" id="KW-1185">Reference proteome</keyword>
<dbReference type="InterPro" id="IPR006553">
    <property type="entry name" value="Leu-rich_rpt_Cys-con_subtyp"/>
</dbReference>
<dbReference type="Pfam" id="PF12937">
    <property type="entry name" value="F-box-like"/>
    <property type="match status" value="1"/>
</dbReference>
<dbReference type="GO" id="GO:0005516">
    <property type="term" value="F:calmodulin binding"/>
    <property type="evidence" value="ECO:0007669"/>
    <property type="project" value="UniProtKB-KW"/>
</dbReference>
<evidence type="ECO:0000256" key="14">
    <source>
        <dbReference type="ARBA" id="ARBA00065449"/>
    </source>
</evidence>
<accession>A0A482W6U4</accession>
<dbReference type="GO" id="GO:1990756">
    <property type="term" value="F:ubiquitin-like ligase-substrate adaptor activity"/>
    <property type="evidence" value="ECO:0007669"/>
    <property type="project" value="UniProtKB-ARBA"/>
</dbReference>
<sequence>SARTTRQEGNNELSATVSNLARRWWRSKNKHSKGSSKETNSLMAVDTMKQQLTKVLADDEALINKKLPKELLLRIFSYIDVVSLCRCAQVSKAWNILALDGSNWQRIDLFDFQKDVEGPIIENISRRCGGFLRQLSLRGCQSIADGSMKTLAQLCPNVEDLNLNGCKKLTDASCTAFSKHCSKLQKLNLDSCSAITDNSLKALSDGCPNLTHINISWCSNITENGVEALARGCRKLKSFISKGCKQITSRAVICLARFCDQLEIVNLLGCSNIRDEAVQALAEKCPKLHYLCLSGCSALTDASLIALAQKCTLLSTLEVAGCSQFTDAAFQALARVSLFSDKDNVSKNLNLEFKQSCRYLEKMDLDECVLITDATLIHLAMGCPRIEYLTLSHCELITDEGIRHLSMSPCAAENLTVLELDNCPLVTDASLEHLISCHNLQRVELYDCQLITRVGIRRLRVSWQYHSWILLIFRLLQNHLPNIKVHAYFAPVTPPPSAGGSRQRY</sequence>
<evidence type="ECO:0000256" key="6">
    <source>
        <dbReference type="ARBA" id="ARBA00022737"/>
    </source>
</evidence>
<dbReference type="InterPro" id="IPR001810">
    <property type="entry name" value="F-box_dom"/>
</dbReference>
<dbReference type="GO" id="GO:0031347">
    <property type="term" value="P:regulation of defense response"/>
    <property type="evidence" value="ECO:0007669"/>
    <property type="project" value="UniProtKB-ARBA"/>
</dbReference>
<keyword evidence="12" id="KW-0449">Lipoprotein</keyword>
<organism evidence="18 19">
    <name type="scientific">Asbolus verrucosus</name>
    <name type="common">Desert ironclad beetle</name>
    <dbReference type="NCBI Taxonomy" id="1661398"/>
    <lineage>
        <taxon>Eukaryota</taxon>
        <taxon>Metazoa</taxon>
        <taxon>Ecdysozoa</taxon>
        <taxon>Arthropoda</taxon>
        <taxon>Hexapoda</taxon>
        <taxon>Insecta</taxon>
        <taxon>Pterygota</taxon>
        <taxon>Neoptera</taxon>
        <taxon>Endopterygota</taxon>
        <taxon>Coleoptera</taxon>
        <taxon>Polyphaga</taxon>
        <taxon>Cucujiformia</taxon>
        <taxon>Tenebrionidae</taxon>
        <taxon>Pimeliinae</taxon>
        <taxon>Asbolus</taxon>
    </lineage>
</organism>
<comment type="subcellular location">
    <subcellularLocation>
        <location evidence="1">Membrane</location>
        <topology evidence="1">Lipid-anchor</topology>
    </subcellularLocation>
</comment>
<comment type="pathway">
    <text evidence="2">Protein modification; protein ubiquitination.</text>
</comment>
<dbReference type="EMBL" id="QDEB01021967">
    <property type="protein sequence ID" value="RZC40911.1"/>
    <property type="molecule type" value="Genomic_DNA"/>
</dbReference>
<dbReference type="Pfam" id="PF25372">
    <property type="entry name" value="DUF7885"/>
    <property type="match status" value="1"/>
</dbReference>
<evidence type="ECO:0000256" key="7">
    <source>
        <dbReference type="ARBA" id="ARBA00022786"/>
    </source>
</evidence>
<keyword evidence="5" id="KW-0433">Leucine-rich repeat</keyword>
<gene>
    <name evidence="18" type="ORF">BDFB_003080</name>
</gene>
<dbReference type="PROSITE" id="PS50181">
    <property type="entry name" value="FBOX"/>
    <property type="match status" value="1"/>
</dbReference>
<name>A0A482W6U4_ASBVE</name>
<keyword evidence="13" id="KW-0636">Prenylation</keyword>
<evidence type="ECO:0000256" key="11">
    <source>
        <dbReference type="ARBA" id="ARBA00023136"/>
    </source>
</evidence>
<feature type="non-terminal residue" evidence="18">
    <location>
        <position position="1"/>
    </location>
</feature>
<evidence type="ECO:0000256" key="1">
    <source>
        <dbReference type="ARBA" id="ARBA00004635"/>
    </source>
</evidence>
<dbReference type="CDD" id="cd22115">
    <property type="entry name" value="F-box_FBXL2-like"/>
    <property type="match status" value="1"/>
</dbReference>
<dbReference type="Pfam" id="PF13516">
    <property type="entry name" value="LRR_6"/>
    <property type="match status" value="1"/>
</dbReference>
<proteinExistence type="predicted"/>
<keyword evidence="8" id="KW-0106">Calcium</keyword>
<protein>
    <recommendedName>
        <fullName evidence="15">F-box/LRR-repeat protein 2</fullName>
    </recommendedName>
    <alternativeName>
        <fullName evidence="16">F-box and leucine-rich repeat protein 2</fullName>
    </alternativeName>
</protein>
<keyword evidence="3" id="KW-1017">Isopeptide bond</keyword>
<dbReference type="InterPro" id="IPR032675">
    <property type="entry name" value="LRR_dom_sf"/>
</dbReference>
<keyword evidence="10" id="KW-0112">Calmodulin-binding</keyword>
<evidence type="ECO:0000256" key="3">
    <source>
        <dbReference type="ARBA" id="ARBA00022499"/>
    </source>
</evidence>
<evidence type="ECO:0000256" key="16">
    <source>
        <dbReference type="ARBA" id="ARBA00077972"/>
    </source>
</evidence>
<keyword evidence="11" id="KW-0472">Membrane</keyword>
<dbReference type="FunFam" id="3.80.10.10:FF:000060">
    <property type="entry name" value="F-box/LRR-repeat protein 20 isoform 2"/>
    <property type="match status" value="1"/>
</dbReference>
<evidence type="ECO:0000313" key="18">
    <source>
        <dbReference type="EMBL" id="RZC40911.1"/>
    </source>
</evidence>
<keyword evidence="4" id="KW-0597">Phosphoprotein</keyword>
<comment type="subunit">
    <text evidence="14">Part of the SCF (SKP1-CUL1-F-box) E3 ubiquitin-protein ligase complex SCF(FBXL2) composed of CUL1, SKP1, RBX1 and FBXL2. Interacts with calmodulin; may antagonize substrate ubiquitination by SCF(FBXL2). May interact with PIK3R1. Interacts with PTPN13.</text>
</comment>
<evidence type="ECO:0000256" key="15">
    <source>
        <dbReference type="ARBA" id="ARBA00070275"/>
    </source>
</evidence>
<dbReference type="FunFam" id="3.80.10.10:FF:000042">
    <property type="entry name" value="F-box/LRR-repeat protein 20 isoform 2"/>
    <property type="match status" value="1"/>
</dbReference>
<feature type="non-terminal residue" evidence="18">
    <location>
        <position position="505"/>
    </location>
</feature>
<evidence type="ECO:0000256" key="10">
    <source>
        <dbReference type="ARBA" id="ARBA00022860"/>
    </source>
</evidence>
<dbReference type="PANTHER" id="PTHR13318">
    <property type="entry name" value="PARTNER OF PAIRED, ISOFORM B-RELATED"/>
    <property type="match status" value="1"/>
</dbReference>
<dbReference type="OrthoDB" id="550575at2759"/>
<dbReference type="FunFam" id="1.20.1280.50:FF:000013">
    <property type="entry name" value="F-box/LRR-repeat protein 20 isoform X1"/>
    <property type="match status" value="1"/>
</dbReference>
<evidence type="ECO:0000256" key="12">
    <source>
        <dbReference type="ARBA" id="ARBA00023288"/>
    </source>
</evidence>
<dbReference type="Gene3D" id="3.80.10.10">
    <property type="entry name" value="Ribonuclease Inhibitor"/>
    <property type="match status" value="2"/>
</dbReference>
<evidence type="ECO:0000256" key="13">
    <source>
        <dbReference type="ARBA" id="ARBA00023289"/>
    </source>
</evidence>
<dbReference type="GO" id="GO:0016567">
    <property type="term" value="P:protein ubiquitination"/>
    <property type="evidence" value="ECO:0007669"/>
    <property type="project" value="UniProtKB-ARBA"/>
</dbReference>
<dbReference type="STRING" id="1661398.A0A482W6U4"/>
<dbReference type="AlphaFoldDB" id="A0A482W6U4"/>
<feature type="domain" description="F-box" evidence="17">
    <location>
        <begin position="61"/>
        <end position="107"/>
    </location>
</feature>
<evidence type="ECO:0000256" key="2">
    <source>
        <dbReference type="ARBA" id="ARBA00004906"/>
    </source>
</evidence>
<keyword evidence="7" id="KW-0833">Ubl conjugation pathway</keyword>
<evidence type="ECO:0000256" key="8">
    <source>
        <dbReference type="ARBA" id="ARBA00022837"/>
    </source>
</evidence>
<dbReference type="Gene3D" id="1.20.1280.50">
    <property type="match status" value="1"/>
</dbReference>
<dbReference type="GO" id="GO:0031146">
    <property type="term" value="P:SCF-dependent proteasomal ubiquitin-dependent protein catabolic process"/>
    <property type="evidence" value="ECO:0007669"/>
    <property type="project" value="TreeGrafter"/>
</dbReference>
<dbReference type="Proteomes" id="UP000292052">
    <property type="component" value="Unassembled WGS sequence"/>
</dbReference>
<dbReference type="GO" id="GO:0016020">
    <property type="term" value="C:membrane"/>
    <property type="evidence" value="ECO:0007669"/>
    <property type="project" value="UniProtKB-SubCell"/>
</dbReference>
<dbReference type="InterPro" id="IPR057207">
    <property type="entry name" value="FBXL15_LRR"/>
</dbReference>
<evidence type="ECO:0000256" key="9">
    <source>
        <dbReference type="ARBA" id="ARBA00022843"/>
    </source>
</evidence>